<dbReference type="InterPro" id="IPR005693">
    <property type="entry name" value="Mce"/>
</dbReference>
<dbReference type="NCBIfam" id="TIGR00996">
    <property type="entry name" value="Mtu_fam_mce"/>
    <property type="match status" value="1"/>
</dbReference>
<name>A0A1W9ZQS8_MYCAI</name>
<dbReference type="GO" id="GO:0051701">
    <property type="term" value="P:biological process involved in interaction with host"/>
    <property type="evidence" value="ECO:0007669"/>
    <property type="project" value="TreeGrafter"/>
</dbReference>
<sequence>MKIDTTAIKLGASSLVLLLFTGIIIVVFGQLRFDRTDRYSAIFSNASGLRAGQFVRASGVEVGKVSDVAPNHGGGVRVTFKVERSLPLFRGTTAAIRYLNLIGERYVELERGDSQERLSPGDTIPIEHTQPALDLDALIGSFRPLFRALDPQKVNTLATSLITVFQDQGGTINEILDQTAQLTSHIAGSDRVIGEVINNLNTVLDTTVKHQTELDTTINNFERLVTGLKDRADPLADATAGISIASGTVANLLADDRESLHQTIEHLNIIDQPLVDKQDDLDHILTKWPQALRLIGRLGLYGDFFNYYFCDLSIKVNGLQPGGPVRTVKLFSQPTGRCTPQ</sequence>
<dbReference type="Pfam" id="PF02470">
    <property type="entry name" value="MlaD"/>
    <property type="match status" value="1"/>
</dbReference>
<dbReference type="InterPro" id="IPR003399">
    <property type="entry name" value="Mce/MlaD"/>
</dbReference>
<comment type="caution">
    <text evidence="4">The sequence shown here is derived from an EMBL/GenBank/DDBJ whole genome shotgun (WGS) entry which is preliminary data.</text>
</comment>
<evidence type="ECO:0000313" key="4">
    <source>
        <dbReference type="EMBL" id="ORA20150.1"/>
    </source>
</evidence>
<evidence type="ECO:0000259" key="2">
    <source>
        <dbReference type="Pfam" id="PF02470"/>
    </source>
</evidence>
<dbReference type="Pfam" id="PF11887">
    <property type="entry name" value="Mce4_CUP1"/>
    <property type="match status" value="1"/>
</dbReference>
<evidence type="ECO:0000256" key="1">
    <source>
        <dbReference type="SAM" id="Phobius"/>
    </source>
</evidence>
<accession>A0A1W9ZQS8</accession>
<keyword evidence="1" id="KW-0812">Transmembrane</keyword>
<feature type="domain" description="Mammalian cell entry C-terminal" evidence="3">
    <location>
        <begin position="114"/>
        <end position="288"/>
    </location>
</feature>
<proteinExistence type="predicted"/>
<evidence type="ECO:0000313" key="5">
    <source>
        <dbReference type="Proteomes" id="UP000192707"/>
    </source>
</evidence>
<dbReference type="OrthoDB" id="338143at2"/>
<dbReference type="Proteomes" id="UP000192707">
    <property type="component" value="Unassembled WGS sequence"/>
</dbReference>
<dbReference type="InterPro" id="IPR024516">
    <property type="entry name" value="Mce_C"/>
</dbReference>
<keyword evidence="1" id="KW-1133">Transmembrane helix</keyword>
<gene>
    <name evidence="4" type="ORF">BST14_03260</name>
</gene>
<reference evidence="4 5" key="1">
    <citation type="submission" date="2016-12" db="EMBL/GenBank/DDBJ databases">
        <title>The new phylogeny of genus Mycobacterium.</title>
        <authorList>
            <person name="Tortoli E."/>
            <person name="Trovato A."/>
            <person name="Cirillo D.M."/>
        </authorList>
    </citation>
    <scope>NUCLEOTIDE SEQUENCE [LARGE SCALE GENOMIC DNA]</scope>
    <source>
        <strain evidence="4 5">DSM 45069</strain>
    </source>
</reference>
<keyword evidence="1" id="KW-0472">Membrane</keyword>
<organism evidence="4 5">
    <name type="scientific">Mycobacterium arosiense ATCC BAA-1401 = DSM 45069</name>
    <dbReference type="NCBI Taxonomy" id="1265311"/>
    <lineage>
        <taxon>Bacteria</taxon>
        <taxon>Bacillati</taxon>
        <taxon>Actinomycetota</taxon>
        <taxon>Actinomycetes</taxon>
        <taxon>Mycobacteriales</taxon>
        <taxon>Mycobacteriaceae</taxon>
        <taxon>Mycobacterium</taxon>
        <taxon>Mycobacterium avium complex (MAC)</taxon>
    </lineage>
</organism>
<dbReference type="EMBL" id="MVHG01000004">
    <property type="protein sequence ID" value="ORA20150.1"/>
    <property type="molecule type" value="Genomic_DNA"/>
</dbReference>
<protein>
    <submittedName>
        <fullName evidence="4">Mammalian cell entry protein</fullName>
    </submittedName>
</protein>
<feature type="domain" description="Mce/MlaD" evidence="2">
    <location>
        <begin position="36"/>
        <end position="112"/>
    </location>
</feature>
<feature type="transmembrane region" description="Helical" evidence="1">
    <location>
        <begin position="6"/>
        <end position="28"/>
    </location>
</feature>
<dbReference type="InterPro" id="IPR052336">
    <property type="entry name" value="MlaD_Phospholipid_Transporter"/>
</dbReference>
<dbReference type="PANTHER" id="PTHR33371:SF17">
    <property type="entry name" value="MCE-FAMILY PROTEIN MCE1B"/>
    <property type="match status" value="1"/>
</dbReference>
<evidence type="ECO:0000259" key="3">
    <source>
        <dbReference type="Pfam" id="PF11887"/>
    </source>
</evidence>
<dbReference type="GO" id="GO:0005576">
    <property type="term" value="C:extracellular region"/>
    <property type="evidence" value="ECO:0007669"/>
    <property type="project" value="TreeGrafter"/>
</dbReference>
<dbReference type="PANTHER" id="PTHR33371">
    <property type="entry name" value="INTERMEMBRANE PHOSPHOLIPID TRANSPORT SYSTEM BINDING PROTEIN MLAD-RELATED"/>
    <property type="match status" value="1"/>
</dbReference>
<keyword evidence="5" id="KW-1185">Reference proteome</keyword>
<dbReference type="RefSeq" id="WP_083063147.1">
    <property type="nucleotide sequence ID" value="NZ_MVHG01000004.1"/>
</dbReference>
<dbReference type="AlphaFoldDB" id="A0A1W9ZQS8"/>